<gene>
    <name evidence="2" type="ORF">ACFO6Q_18645</name>
</gene>
<evidence type="ECO:0000256" key="1">
    <source>
        <dbReference type="SAM" id="SignalP"/>
    </source>
</evidence>
<sequence length="168" mass="16641">MKRNMLCSMVGAAVFAACFGMSASAQTCTSPASWQPNTTGEPPLTGTTCGNETGIVSVCQGASGAPAAAFVARVNVSAEGTYQTIGFTGGAGYTISAYLVPEASGCNADAACTTVGDGSTQMAHTDTPPGSYYLILTGADFDAPGSCGTFTATSDGTLPVTLQSFSVG</sequence>
<reference evidence="3" key="1">
    <citation type="journal article" date="2019" name="Int. J. Syst. Evol. Microbiol.">
        <title>The Global Catalogue of Microorganisms (GCM) 10K type strain sequencing project: providing services to taxonomists for standard genome sequencing and annotation.</title>
        <authorList>
            <consortium name="The Broad Institute Genomics Platform"/>
            <consortium name="The Broad Institute Genome Sequencing Center for Infectious Disease"/>
            <person name="Wu L."/>
            <person name="Ma J."/>
        </authorList>
    </citation>
    <scope>NUCLEOTIDE SEQUENCE [LARGE SCALE GENOMIC DNA]</scope>
    <source>
        <strain evidence="3">CCUG 30340</strain>
    </source>
</reference>
<dbReference type="EMBL" id="JBHSHD010000016">
    <property type="protein sequence ID" value="MFC4822350.1"/>
    <property type="molecule type" value="Genomic_DNA"/>
</dbReference>
<organism evidence="2 3">
    <name type="scientific">Dokdonella ginsengisoli</name>
    <dbReference type="NCBI Taxonomy" id="363846"/>
    <lineage>
        <taxon>Bacteria</taxon>
        <taxon>Pseudomonadati</taxon>
        <taxon>Pseudomonadota</taxon>
        <taxon>Gammaproteobacteria</taxon>
        <taxon>Lysobacterales</taxon>
        <taxon>Rhodanobacteraceae</taxon>
        <taxon>Dokdonella</taxon>
    </lineage>
</organism>
<feature type="signal peptide" evidence="1">
    <location>
        <begin position="1"/>
        <end position="25"/>
    </location>
</feature>
<evidence type="ECO:0000313" key="2">
    <source>
        <dbReference type="EMBL" id="MFC4822350.1"/>
    </source>
</evidence>
<keyword evidence="3" id="KW-1185">Reference proteome</keyword>
<accession>A0ABV9R0J5</accession>
<proteinExistence type="predicted"/>
<name>A0ABV9R0J5_9GAMM</name>
<dbReference type="Proteomes" id="UP001595886">
    <property type="component" value="Unassembled WGS sequence"/>
</dbReference>
<dbReference type="PROSITE" id="PS51257">
    <property type="entry name" value="PROKAR_LIPOPROTEIN"/>
    <property type="match status" value="1"/>
</dbReference>
<dbReference type="RefSeq" id="WP_380022627.1">
    <property type="nucleotide sequence ID" value="NZ_JBHSHD010000016.1"/>
</dbReference>
<protein>
    <submittedName>
        <fullName evidence="2">Uncharacterized protein</fullName>
    </submittedName>
</protein>
<feature type="chain" id="PRO_5047146359" evidence="1">
    <location>
        <begin position="26"/>
        <end position="168"/>
    </location>
</feature>
<evidence type="ECO:0000313" key="3">
    <source>
        <dbReference type="Proteomes" id="UP001595886"/>
    </source>
</evidence>
<comment type="caution">
    <text evidence="2">The sequence shown here is derived from an EMBL/GenBank/DDBJ whole genome shotgun (WGS) entry which is preliminary data.</text>
</comment>
<keyword evidence="1" id="KW-0732">Signal</keyword>